<comment type="similarity">
    <text evidence="1">Belongs to the sigma-70 factor family. ECF subfamily.</text>
</comment>
<evidence type="ECO:0000256" key="4">
    <source>
        <dbReference type="ARBA" id="ARBA00023125"/>
    </source>
</evidence>
<evidence type="ECO:0000256" key="2">
    <source>
        <dbReference type="ARBA" id="ARBA00023015"/>
    </source>
</evidence>
<keyword evidence="2" id="KW-0805">Transcription regulation</keyword>
<evidence type="ECO:0000256" key="3">
    <source>
        <dbReference type="ARBA" id="ARBA00023082"/>
    </source>
</evidence>
<reference evidence="7 8" key="1">
    <citation type="submission" date="2024-05" db="EMBL/GenBank/DDBJ databases">
        <authorList>
            <person name="Duchaud E."/>
        </authorList>
    </citation>
    <scope>NUCLEOTIDE SEQUENCE [LARGE SCALE GENOMIC DNA]</scope>
    <source>
        <strain evidence="7">Ena-SAMPLE-TAB-13-05-2024-13:56:06:370-140302</strain>
    </source>
</reference>
<dbReference type="SUPFAM" id="SSF88946">
    <property type="entry name" value="Sigma2 domain of RNA polymerase sigma factors"/>
    <property type="match status" value="1"/>
</dbReference>
<evidence type="ECO:0000256" key="1">
    <source>
        <dbReference type="ARBA" id="ARBA00010641"/>
    </source>
</evidence>
<dbReference type="InterPro" id="IPR013325">
    <property type="entry name" value="RNA_pol_sigma_r2"/>
</dbReference>
<dbReference type="InterPro" id="IPR014284">
    <property type="entry name" value="RNA_pol_sigma-70_dom"/>
</dbReference>
<keyword evidence="3" id="KW-0731">Sigma factor</keyword>
<dbReference type="RefSeq" id="WP_348710109.1">
    <property type="nucleotide sequence ID" value="NZ_CAXIXY010000003.1"/>
</dbReference>
<dbReference type="Proteomes" id="UP001497416">
    <property type="component" value="Unassembled WGS sequence"/>
</dbReference>
<dbReference type="InterPro" id="IPR013324">
    <property type="entry name" value="RNA_pol_sigma_r3/r4-like"/>
</dbReference>
<dbReference type="EMBL" id="CAXIXY010000003">
    <property type="protein sequence ID" value="CAL2077304.1"/>
    <property type="molecule type" value="Genomic_DNA"/>
</dbReference>
<dbReference type="SUPFAM" id="SSF88659">
    <property type="entry name" value="Sigma3 and sigma4 domains of RNA polymerase sigma factors"/>
    <property type="match status" value="1"/>
</dbReference>
<keyword evidence="8" id="KW-1185">Reference proteome</keyword>
<organism evidence="7 8">
    <name type="scientific">Tenacibaculum platacis</name>
    <dbReference type="NCBI Taxonomy" id="3137852"/>
    <lineage>
        <taxon>Bacteria</taxon>
        <taxon>Pseudomonadati</taxon>
        <taxon>Bacteroidota</taxon>
        <taxon>Flavobacteriia</taxon>
        <taxon>Flavobacteriales</taxon>
        <taxon>Flavobacteriaceae</taxon>
        <taxon>Tenacibaculum</taxon>
    </lineage>
</organism>
<keyword evidence="5" id="KW-0804">Transcription</keyword>
<dbReference type="InterPro" id="IPR007627">
    <property type="entry name" value="RNA_pol_sigma70_r2"/>
</dbReference>
<proteinExistence type="inferred from homology"/>
<gene>
    <name evidence="7" type="ORF">T190607A01A_10509</name>
</gene>
<protein>
    <submittedName>
        <fullName evidence="7">RNA polymerase subunit sigma</fullName>
    </submittedName>
</protein>
<dbReference type="NCBIfam" id="TIGR02937">
    <property type="entry name" value="sigma70-ECF"/>
    <property type="match status" value="1"/>
</dbReference>
<dbReference type="PANTHER" id="PTHR43133:SF8">
    <property type="entry name" value="RNA POLYMERASE SIGMA FACTOR HI_1459-RELATED"/>
    <property type="match status" value="1"/>
</dbReference>
<dbReference type="PANTHER" id="PTHR43133">
    <property type="entry name" value="RNA POLYMERASE ECF-TYPE SIGMA FACTO"/>
    <property type="match status" value="1"/>
</dbReference>
<evidence type="ECO:0000313" key="8">
    <source>
        <dbReference type="Proteomes" id="UP001497416"/>
    </source>
</evidence>
<dbReference type="InterPro" id="IPR036388">
    <property type="entry name" value="WH-like_DNA-bd_sf"/>
</dbReference>
<accession>A0ABM9NSH8</accession>
<dbReference type="Gene3D" id="1.10.10.10">
    <property type="entry name" value="Winged helix-like DNA-binding domain superfamily/Winged helix DNA-binding domain"/>
    <property type="match status" value="1"/>
</dbReference>
<evidence type="ECO:0000256" key="5">
    <source>
        <dbReference type="ARBA" id="ARBA00023163"/>
    </source>
</evidence>
<dbReference type="Gene3D" id="1.10.1740.10">
    <property type="match status" value="1"/>
</dbReference>
<feature type="domain" description="RNA polymerase sigma-70 region 2" evidence="6">
    <location>
        <begin position="26"/>
        <end position="95"/>
    </location>
</feature>
<dbReference type="Pfam" id="PF04542">
    <property type="entry name" value="Sigma70_r2"/>
    <property type="match status" value="1"/>
</dbReference>
<sequence length="182" mass="21295">MSKPLDDIAIQEELRNGNKDSLKQVYVSYRADFLKYAFTYKISEEDALDIYHDTIIAFNKSFTRNKLVLEKSSLKTYLFGIGKNKIYNHFKKAKKVVLVKDQEEDGYESVSVEDNEPTVEQLALSKALEKISKSCRTLLRLFYYRNLDIEEILKLTDYKDANTISSHKSRCMKKLKELVRNE</sequence>
<comment type="caution">
    <text evidence="7">The sequence shown here is derived from an EMBL/GenBank/DDBJ whole genome shotgun (WGS) entry which is preliminary data.</text>
</comment>
<name>A0ABM9NSH8_9FLAO</name>
<evidence type="ECO:0000313" key="7">
    <source>
        <dbReference type="EMBL" id="CAL2077304.1"/>
    </source>
</evidence>
<evidence type="ECO:0000259" key="6">
    <source>
        <dbReference type="Pfam" id="PF04542"/>
    </source>
</evidence>
<dbReference type="InterPro" id="IPR039425">
    <property type="entry name" value="RNA_pol_sigma-70-like"/>
</dbReference>
<keyword evidence="4" id="KW-0238">DNA-binding</keyword>